<keyword evidence="3" id="KW-1133">Transmembrane helix</keyword>
<dbReference type="Pfam" id="PF00375">
    <property type="entry name" value="SDF"/>
    <property type="match status" value="1"/>
</dbReference>
<evidence type="ECO:0000313" key="5">
    <source>
        <dbReference type="Proteomes" id="UP000683585"/>
    </source>
</evidence>
<dbReference type="PANTHER" id="PTHR42865:SF7">
    <property type="entry name" value="PROTON_GLUTAMATE-ASPARTATE SYMPORTER"/>
    <property type="match status" value="1"/>
</dbReference>
<accession>A0A8E4EZ79</accession>
<name>A0A8E4EZ79_9ENTR</name>
<dbReference type="GO" id="GO:0015293">
    <property type="term" value="F:symporter activity"/>
    <property type="evidence" value="ECO:0007669"/>
    <property type="project" value="UniProtKB-KW"/>
</dbReference>
<feature type="transmembrane region" description="Helical" evidence="3">
    <location>
        <begin position="40"/>
        <end position="61"/>
    </location>
</feature>
<feature type="transmembrane region" description="Helical" evidence="3">
    <location>
        <begin position="181"/>
        <end position="203"/>
    </location>
</feature>
<proteinExistence type="predicted"/>
<feature type="transmembrane region" description="Helical" evidence="3">
    <location>
        <begin position="367"/>
        <end position="386"/>
    </location>
</feature>
<dbReference type="GO" id="GO:0005886">
    <property type="term" value="C:plasma membrane"/>
    <property type="evidence" value="ECO:0007669"/>
    <property type="project" value="UniProtKB-SubCell"/>
</dbReference>
<evidence type="ECO:0000256" key="2">
    <source>
        <dbReference type="ARBA" id="ARBA00022475"/>
    </source>
</evidence>
<evidence type="ECO:0000256" key="3">
    <source>
        <dbReference type="SAM" id="Phobius"/>
    </source>
</evidence>
<comment type="subcellular location">
    <subcellularLocation>
        <location evidence="1">Cell membrane</location>
        <topology evidence="1">Multi-pass membrane protein</topology>
    </subcellularLocation>
</comment>
<dbReference type="InterPro" id="IPR001991">
    <property type="entry name" value="Na-dicarboxylate_symporter"/>
</dbReference>
<dbReference type="PANTHER" id="PTHR42865">
    <property type="entry name" value="PROTON/GLUTAMATE-ASPARTATE SYMPORTER"/>
    <property type="match status" value="1"/>
</dbReference>
<feature type="transmembrane region" description="Helical" evidence="3">
    <location>
        <begin position="327"/>
        <end position="347"/>
    </location>
</feature>
<protein>
    <submittedName>
        <fullName evidence="4">Transporter, dicarboxylate/amino acid:cation Na+/H+ symporter family protein</fullName>
    </submittedName>
</protein>
<keyword evidence="2" id="KW-1003">Cell membrane</keyword>
<feature type="transmembrane region" description="Helical" evidence="3">
    <location>
        <begin position="253"/>
        <end position="276"/>
    </location>
</feature>
<keyword evidence="5" id="KW-1185">Reference proteome</keyword>
<dbReference type="GO" id="GO:0006835">
    <property type="term" value="P:dicarboxylic acid transport"/>
    <property type="evidence" value="ECO:0007669"/>
    <property type="project" value="TreeGrafter"/>
</dbReference>
<feature type="transmembrane region" description="Helical" evidence="3">
    <location>
        <begin position="73"/>
        <end position="95"/>
    </location>
</feature>
<feature type="transmembrane region" description="Helical" evidence="3">
    <location>
        <begin position="303"/>
        <end position="320"/>
    </location>
</feature>
<dbReference type="Proteomes" id="UP000683585">
    <property type="component" value="Chromosome"/>
</dbReference>
<evidence type="ECO:0000313" key="4">
    <source>
        <dbReference type="EMBL" id="CAD6513080.1"/>
    </source>
</evidence>
<dbReference type="KEGG" id="ptf:PROFFT_A_06860"/>
<gene>
    <name evidence="4" type="ORF">PROFFT_A_06860</name>
</gene>
<keyword evidence="3" id="KW-0472">Membrane</keyword>
<feature type="transmembrane region" description="Helical" evidence="3">
    <location>
        <begin position="215"/>
        <end position="241"/>
    </location>
</feature>
<evidence type="ECO:0000256" key="1">
    <source>
        <dbReference type="ARBA" id="ARBA00004651"/>
    </source>
</evidence>
<dbReference type="EMBL" id="LR890047">
    <property type="protein sequence ID" value="CAD6513080.1"/>
    <property type="molecule type" value="Genomic_DNA"/>
</dbReference>
<keyword evidence="3" id="KW-0812">Transmembrane</keyword>
<dbReference type="RefSeq" id="WP_216782431.1">
    <property type="nucleotide sequence ID" value="NZ_LR890047.1"/>
</dbReference>
<reference evidence="4 5" key="1">
    <citation type="submission" date="2020-10" db="EMBL/GenBank/DDBJ databases">
        <authorList>
            <person name="Szabo G."/>
        </authorList>
    </citation>
    <scope>NUCLEOTIDE SEQUENCE [LARGE SCALE GENOMIC DNA]</scope>
    <source>
        <strain evidence="4">PROFFT</strain>
    </source>
</reference>
<dbReference type="AlphaFoldDB" id="A0A8E4EZ79"/>
<feature type="transmembrane region" description="Helical" evidence="3">
    <location>
        <begin position="7"/>
        <end position="28"/>
    </location>
</feature>
<sequence length="413" mass="44220">MKIFYNYSLTICLLIGIAIGGLSGIILGEKTAIVQPIGDLFLHMIFVSIIPLIFLSVASSIAEMEHVARLQNILKTVCVVFISTALISAIIALVGTKIYNPFQNLESINLIAHFPPALDTQARNIGGIIVNTLTVPDFPQLFSRSSLLPLIFFSLLFGFATSISGKKGQPIAIFLKSGTIVILRIIKIIMYGAPVGLGCYFATTVGHLGSQIIDIYLNAFLLYLLLTCIYFFGVNTIYAFISGGKLGIKVFWSYILTPSLTALSTSSSAACIPVNLLATKKMGVPNDIADAIIPLGANIHKDGSVMGGMMKIIFLFTLFHKDISDPVNIAAMISASCLVGAVMGGIPSGGMTGELMICSLFGFSPDLVGIIMIMTTIIDIPATLLNSTSNTACAMMVTRFLEGKGWLLRKIKV</sequence>
<feature type="transmembrane region" description="Helical" evidence="3">
    <location>
        <begin position="141"/>
        <end position="160"/>
    </location>
</feature>
<organism evidence="4 5">
    <name type="scientific">Candidatus Profftia tarda</name>
    <dbReference type="NCBI Taxonomy" id="1177216"/>
    <lineage>
        <taxon>Bacteria</taxon>
        <taxon>Pseudomonadati</taxon>
        <taxon>Pseudomonadota</taxon>
        <taxon>Gammaproteobacteria</taxon>
        <taxon>Enterobacterales</taxon>
        <taxon>Enterobacteriaceae</taxon>
        <taxon>Candidatus Profftia</taxon>
    </lineage>
</organism>